<proteinExistence type="predicted"/>
<protein>
    <submittedName>
        <fullName evidence="1">Uncharacterized protein</fullName>
    </submittedName>
</protein>
<keyword evidence="2" id="KW-1185">Reference proteome</keyword>
<dbReference type="AlphaFoldDB" id="A0A4C2A5N1"/>
<name>A0A4C2A5N1_EUMVA</name>
<evidence type="ECO:0000313" key="1">
    <source>
        <dbReference type="EMBL" id="GBP94207.1"/>
    </source>
</evidence>
<dbReference type="EMBL" id="BGZK01002475">
    <property type="protein sequence ID" value="GBP94207.1"/>
    <property type="molecule type" value="Genomic_DNA"/>
</dbReference>
<accession>A0A4C2A5N1</accession>
<reference evidence="1 2" key="1">
    <citation type="journal article" date="2019" name="Commun. Biol.">
        <title>The bagworm genome reveals a unique fibroin gene that provides high tensile strength.</title>
        <authorList>
            <person name="Kono N."/>
            <person name="Nakamura H."/>
            <person name="Ohtoshi R."/>
            <person name="Tomita M."/>
            <person name="Numata K."/>
            <person name="Arakawa K."/>
        </authorList>
    </citation>
    <scope>NUCLEOTIDE SEQUENCE [LARGE SCALE GENOMIC DNA]</scope>
</reference>
<sequence>CGENDSFSSVISFISSTPTSETIVIIVDSHLEALIARRLHSYLISGGARIRKGPTAGSAPTELRRFRFGSVIHAHAPA</sequence>
<dbReference type="Proteomes" id="UP000299102">
    <property type="component" value="Unassembled WGS sequence"/>
</dbReference>
<feature type="non-terminal residue" evidence="1">
    <location>
        <position position="1"/>
    </location>
</feature>
<organism evidence="1 2">
    <name type="scientific">Eumeta variegata</name>
    <name type="common">Bagworm moth</name>
    <name type="synonym">Eumeta japonica</name>
    <dbReference type="NCBI Taxonomy" id="151549"/>
    <lineage>
        <taxon>Eukaryota</taxon>
        <taxon>Metazoa</taxon>
        <taxon>Ecdysozoa</taxon>
        <taxon>Arthropoda</taxon>
        <taxon>Hexapoda</taxon>
        <taxon>Insecta</taxon>
        <taxon>Pterygota</taxon>
        <taxon>Neoptera</taxon>
        <taxon>Endopterygota</taxon>
        <taxon>Lepidoptera</taxon>
        <taxon>Glossata</taxon>
        <taxon>Ditrysia</taxon>
        <taxon>Tineoidea</taxon>
        <taxon>Psychidae</taxon>
        <taxon>Oiketicinae</taxon>
        <taxon>Eumeta</taxon>
    </lineage>
</organism>
<evidence type="ECO:0000313" key="2">
    <source>
        <dbReference type="Proteomes" id="UP000299102"/>
    </source>
</evidence>
<comment type="caution">
    <text evidence="1">The sequence shown here is derived from an EMBL/GenBank/DDBJ whole genome shotgun (WGS) entry which is preliminary data.</text>
</comment>
<gene>
    <name evidence="1" type="ORF">EVAR_82740_1</name>
</gene>